<reference evidence="12" key="1">
    <citation type="submission" date="2021-01" db="EMBL/GenBank/DDBJ databases">
        <authorList>
            <person name="Corre E."/>
            <person name="Pelletier E."/>
            <person name="Niang G."/>
            <person name="Scheremetjew M."/>
            <person name="Finn R."/>
            <person name="Kale V."/>
            <person name="Holt S."/>
            <person name="Cochrane G."/>
            <person name="Meng A."/>
            <person name="Brown T."/>
            <person name="Cohen L."/>
        </authorList>
    </citation>
    <scope>NUCLEOTIDE SEQUENCE</scope>
    <source>
        <strain evidence="12">308</strain>
    </source>
</reference>
<dbReference type="Gene3D" id="3.40.50.1000">
    <property type="entry name" value="HAD superfamily/HAD-like"/>
    <property type="match status" value="1"/>
</dbReference>
<evidence type="ECO:0000256" key="10">
    <source>
        <dbReference type="SAM" id="Phobius"/>
    </source>
</evidence>
<sequence>MATSSPLLPADSKRILSASPYAVRTSSSRIRPYHLLLLPIYLVCATFVVTSIGVPYVEFMEMAESKGLLWNFDDYASGVLEEGTAAFFRANLVNAADRWLDEERPQEIVGWFGVREIKKGQGYMDWMEMSIEEYDEAKKASKHTSILDALPKNMRAPHRHAPSFWPTLFSGLLIVFHILLVLLQHWVVKFDVFMNYSPCKDLDTATHVLLHLAGKSEQTGQPTVGKKGKRLVVPLERRIIDNDVSPSPLPSFQYHKRNFVYSPSSGSWTKIRANTSMATSIFQNWTGLATPSLIQKAQNLYGKNETEIPSPSFLELYRKQLLSPFTVFQLFCVCLWMLDGMWQYSLFTLFMIFTFEGTVVFSRMKSLSSLKGMGSKDGSNTILVHRKKVWSSVQVSELVPGDIVSIKRNRKSSGGKDQDSGSNAVDELIPADLLLLGRGISVVVNEASLTGESVPQMKEGLTDFTGEDQLEMRGRHKMNLVYGGTKIMQIKISTEEDSGLKFSLPFDGGAPAFVLRTGFLSSQGKLVRMIEGGQSDQNRGHERDTALLLLLLFFFALASSGYVLREGMKNEGRSKYELLLHCVLILTSVIPPELPMQMALAVNSSLMKLMKMQIFCTEPFRVPIAGRVGCCLFDKTGTLTTDELVAVGVCSKITSGNQERNPSLSSKQKQPIDMIHPMTKLPYPAHLVLASCHSLVLIDSNVTGDPMELAALKASRWTVTDDSGSAGPMPATKNQDGGKSIVMEGRGIDGLKILGRHHFSSKLQRMSAVTSDKKGMQYYAVCKGSPEAIGARLACKPDGYVEASKRLSKRGYRVIALSYRSLAKDEVKGCLESRTVCEEGGNMIFAGFVAFTCRVRKDTKNVLNHLKEGGMNVIMVTGDALLTAAHVAKETCICEPDEDMLTPGDLQKLLLSKKSEKKIILILEKDESGGMFWQSYDDESRIADLVVTDVPNLYEKYDLAITGKNLAAAVEFDENIKKVLWYFKIFARMSPVDKELVINCLHSQNHLSMMCGDGANDVGALKSSDVGVALLSGFGDVNVDRSTEESKETDTTTALISQDEMDQLRKQPVRVLKSKIRELGVEPDSFPDLTEKEDLIKLYRIKATEAAVKKHDRKNAQDKLKLKRNEAHGKMKENMKEKQAKMQLRIQELERQGVSFASFKAMKEFWDEENKAKKRKYGENEKAK</sequence>
<feature type="transmembrane region" description="Helical" evidence="10">
    <location>
        <begin position="344"/>
        <end position="361"/>
    </location>
</feature>
<accession>A0A7S1FXC5</accession>
<keyword evidence="4" id="KW-0547">Nucleotide-binding</keyword>
<evidence type="ECO:0000256" key="2">
    <source>
        <dbReference type="ARBA" id="ARBA00022692"/>
    </source>
</evidence>
<dbReference type="InterPro" id="IPR008250">
    <property type="entry name" value="ATPase_P-typ_transduc_dom_A_sf"/>
</dbReference>
<dbReference type="InterPro" id="IPR023214">
    <property type="entry name" value="HAD_sf"/>
</dbReference>
<dbReference type="EMBL" id="HBFR01028680">
    <property type="protein sequence ID" value="CAD8893623.1"/>
    <property type="molecule type" value="Transcribed_RNA"/>
</dbReference>
<feature type="transmembrane region" description="Helical" evidence="10">
    <location>
        <begin position="35"/>
        <end position="57"/>
    </location>
</feature>
<dbReference type="SUPFAM" id="SSF81653">
    <property type="entry name" value="Calcium ATPase, transduction domain A"/>
    <property type="match status" value="1"/>
</dbReference>
<proteinExistence type="predicted"/>
<dbReference type="SFLD" id="SFLDG00002">
    <property type="entry name" value="C1.7:_P-type_atpase_like"/>
    <property type="match status" value="1"/>
</dbReference>
<organism evidence="12">
    <name type="scientific">Corethron hystrix</name>
    <dbReference type="NCBI Taxonomy" id="216773"/>
    <lineage>
        <taxon>Eukaryota</taxon>
        <taxon>Sar</taxon>
        <taxon>Stramenopiles</taxon>
        <taxon>Ochrophyta</taxon>
        <taxon>Bacillariophyta</taxon>
        <taxon>Coscinodiscophyceae</taxon>
        <taxon>Corethrophycidae</taxon>
        <taxon>Corethrales</taxon>
        <taxon>Corethraceae</taxon>
        <taxon>Corethron</taxon>
    </lineage>
</organism>
<evidence type="ECO:0000256" key="8">
    <source>
        <dbReference type="ARBA" id="ARBA00022989"/>
    </source>
</evidence>
<dbReference type="SFLD" id="SFLDF00027">
    <property type="entry name" value="p-type_atpase"/>
    <property type="match status" value="1"/>
</dbReference>
<name>A0A7S1FXC5_9STRA</name>
<keyword evidence="8 10" id="KW-1133">Transmembrane helix</keyword>
<keyword evidence="9 10" id="KW-0472">Membrane</keyword>
<dbReference type="InterPro" id="IPR036412">
    <property type="entry name" value="HAD-like_sf"/>
</dbReference>
<evidence type="ECO:0000256" key="5">
    <source>
        <dbReference type="ARBA" id="ARBA00022840"/>
    </source>
</evidence>
<keyword evidence="5" id="KW-0067">ATP-binding</keyword>
<dbReference type="GO" id="GO:0019829">
    <property type="term" value="F:ATPase-coupled monoatomic cation transmembrane transporter activity"/>
    <property type="evidence" value="ECO:0007669"/>
    <property type="project" value="TreeGrafter"/>
</dbReference>
<dbReference type="Gene3D" id="3.40.1110.10">
    <property type="entry name" value="Calcium-transporting ATPase, cytoplasmic domain N"/>
    <property type="match status" value="1"/>
</dbReference>
<evidence type="ECO:0000313" key="12">
    <source>
        <dbReference type="EMBL" id="CAD8893623.1"/>
    </source>
</evidence>
<keyword evidence="6" id="KW-0460">Magnesium</keyword>
<evidence type="ECO:0000256" key="1">
    <source>
        <dbReference type="ARBA" id="ARBA00004141"/>
    </source>
</evidence>
<evidence type="ECO:0000256" key="4">
    <source>
        <dbReference type="ARBA" id="ARBA00022741"/>
    </source>
</evidence>
<gene>
    <name evidence="12" type="ORF">CHYS00102_LOCUS20832</name>
</gene>
<dbReference type="AlphaFoldDB" id="A0A7S1FXC5"/>
<evidence type="ECO:0000256" key="3">
    <source>
        <dbReference type="ARBA" id="ARBA00022723"/>
    </source>
</evidence>
<dbReference type="InterPro" id="IPR023299">
    <property type="entry name" value="ATPase_P-typ_cyto_dom_N"/>
</dbReference>
<dbReference type="InterPro" id="IPR006544">
    <property type="entry name" value="P-type_TPase_V"/>
</dbReference>
<evidence type="ECO:0000256" key="6">
    <source>
        <dbReference type="ARBA" id="ARBA00022842"/>
    </source>
</evidence>
<dbReference type="SUPFAM" id="SSF56784">
    <property type="entry name" value="HAD-like"/>
    <property type="match status" value="1"/>
</dbReference>
<dbReference type="SUPFAM" id="SSF81665">
    <property type="entry name" value="Calcium ATPase, transmembrane domain M"/>
    <property type="match status" value="1"/>
</dbReference>
<evidence type="ECO:0000256" key="7">
    <source>
        <dbReference type="ARBA" id="ARBA00022967"/>
    </source>
</evidence>
<evidence type="ECO:0000256" key="9">
    <source>
        <dbReference type="ARBA" id="ARBA00023136"/>
    </source>
</evidence>
<dbReference type="NCBIfam" id="TIGR01657">
    <property type="entry name" value="P-ATPase-V"/>
    <property type="match status" value="1"/>
</dbReference>
<dbReference type="PRINTS" id="PR00119">
    <property type="entry name" value="CATATPASE"/>
</dbReference>
<dbReference type="PANTHER" id="PTHR45630:SF6">
    <property type="entry name" value="CATION-TRANSPORTING P-TYPE ATPASE N-TERMINAL DOMAIN-CONTAINING PROTEIN"/>
    <property type="match status" value="1"/>
</dbReference>
<dbReference type="GO" id="GO:0046872">
    <property type="term" value="F:metal ion binding"/>
    <property type="evidence" value="ECO:0007669"/>
    <property type="project" value="UniProtKB-KW"/>
</dbReference>
<evidence type="ECO:0000259" key="11">
    <source>
        <dbReference type="Pfam" id="PF00122"/>
    </source>
</evidence>
<dbReference type="GO" id="GO:0140358">
    <property type="term" value="F:P-type transmembrane transporter activity"/>
    <property type="evidence" value="ECO:0007669"/>
    <property type="project" value="InterPro"/>
</dbReference>
<dbReference type="Pfam" id="PF00122">
    <property type="entry name" value="E1-E2_ATPase"/>
    <property type="match status" value="1"/>
</dbReference>
<dbReference type="GO" id="GO:0005524">
    <property type="term" value="F:ATP binding"/>
    <property type="evidence" value="ECO:0007669"/>
    <property type="project" value="UniProtKB-KW"/>
</dbReference>
<keyword evidence="3" id="KW-0479">Metal-binding</keyword>
<keyword evidence="2 10" id="KW-0812">Transmembrane</keyword>
<feature type="transmembrane region" description="Helical" evidence="10">
    <location>
        <begin position="545"/>
        <end position="563"/>
    </location>
</feature>
<feature type="domain" description="P-type ATPase A" evidence="11">
    <location>
        <begin position="427"/>
        <end position="527"/>
    </location>
</feature>
<dbReference type="SUPFAM" id="SSF81660">
    <property type="entry name" value="Metal cation-transporting ATPase, ATP-binding domain N"/>
    <property type="match status" value="1"/>
</dbReference>
<feature type="transmembrane region" description="Helical" evidence="10">
    <location>
        <begin position="164"/>
        <end position="183"/>
    </location>
</feature>
<dbReference type="SFLD" id="SFLDS00003">
    <property type="entry name" value="Haloacid_Dehalogenase"/>
    <property type="match status" value="1"/>
</dbReference>
<comment type="subcellular location">
    <subcellularLocation>
        <location evidence="1">Membrane</location>
        <topology evidence="1">Multi-pass membrane protein</topology>
    </subcellularLocation>
</comment>
<dbReference type="InterPro" id="IPR059000">
    <property type="entry name" value="ATPase_P-type_domA"/>
</dbReference>
<dbReference type="GO" id="GO:0016020">
    <property type="term" value="C:membrane"/>
    <property type="evidence" value="ECO:0007669"/>
    <property type="project" value="UniProtKB-SubCell"/>
</dbReference>
<dbReference type="InterPro" id="IPR023298">
    <property type="entry name" value="ATPase_P-typ_TM_dom_sf"/>
</dbReference>
<dbReference type="InterPro" id="IPR044492">
    <property type="entry name" value="P_typ_ATPase_HD_dom"/>
</dbReference>
<dbReference type="PANTHER" id="PTHR45630">
    <property type="entry name" value="CATION-TRANSPORTING ATPASE-RELATED"/>
    <property type="match status" value="1"/>
</dbReference>
<protein>
    <recommendedName>
        <fullName evidence="11">P-type ATPase A domain-containing protein</fullName>
    </recommendedName>
</protein>
<keyword evidence="7" id="KW-1278">Translocase</keyword>
<dbReference type="Gene3D" id="2.70.150.10">
    <property type="entry name" value="Calcium-transporting ATPase, cytoplasmic transduction domain A"/>
    <property type="match status" value="1"/>
</dbReference>